<reference evidence="1 2" key="1">
    <citation type="submission" date="2018-08" db="EMBL/GenBank/DDBJ databases">
        <title>A genome reference for cultivated species of the human gut microbiota.</title>
        <authorList>
            <person name="Zou Y."/>
            <person name="Xue W."/>
            <person name="Luo G."/>
        </authorList>
    </citation>
    <scope>NUCLEOTIDE SEQUENCE [LARGE SCALE GENOMIC DNA]</scope>
    <source>
        <strain evidence="1 2">OM08-14</strain>
    </source>
</reference>
<dbReference type="Proteomes" id="UP000260780">
    <property type="component" value="Unassembled WGS sequence"/>
</dbReference>
<proteinExistence type="predicted"/>
<name>A0A3E4VWW9_9BACT</name>
<organism evidence="1 2">
    <name type="scientific">Phocaeicola plebeius</name>
    <dbReference type="NCBI Taxonomy" id="310297"/>
    <lineage>
        <taxon>Bacteria</taxon>
        <taxon>Pseudomonadati</taxon>
        <taxon>Bacteroidota</taxon>
        <taxon>Bacteroidia</taxon>
        <taxon>Bacteroidales</taxon>
        <taxon>Bacteroidaceae</taxon>
        <taxon>Phocaeicola</taxon>
    </lineage>
</organism>
<keyword evidence="1" id="KW-0808">Transferase</keyword>
<dbReference type="EMBL" id="QSTF01000069">
    <property type="protein sequence ID" value="RGM34432.1"/>
    <property type="molecule type" value="Genomic_DNA"/>
</dbReference>
<dbReference type="AlphaFoldDB" id="A0A3E4VWW9"/>
<evidence type="ECO:0000313" key="1">
    <source>
        <dbReference type="EMBL" id="RGM34432.1"/>
    </source>
</evidence>
<gene>
    <name evidence="1" type="ORF">DXC17_16515</name>
</gene>
<dbReference type="RefSeq" id="WP_117748610.1">
    <property type="nucleotide sequence ID" value="NZ_DAWDLV010000027.1"/>
</dbReference>
<protein>
    <submittedName>
        <fullName evidence="1">GNAT family N-acetyltransferase</fullName>
    </submittedName>
</protein>
<sequence length="312" mass="36189">MYNVELYTPERKKEWNIFIENAKNSTFLFDRNYMDYHADRFQDFSLMIYRKNKLYALLPANKKSNVLYSHQGLTYGGLIMSKKSTTLEVIETFQAINSFLKEQNIDKVIYKPIPYIYHQVPSQEDLYALFKTTDARIIGRNISSTIYQENKIKFIESRKSGIRKALSNGITIQESNDYAAFWDILNTNLKNKYGVAPVHSLSEITLLQSRFPKNIKLYLACKDNKALGGTVLYLTPRVIHTQYISASIEGKELGVLDLLFDFLINHEYTSFTIFDFGQSTENMGNVLNESLIFQKEGFGGRGMLYDIYEYNL</sequence>
<dbReference type="SUPFAM" id="SSF55729">
    <property type="entry name" value="Acyl-CoA N-acyltransferases (Nat)"/>
    <property type="match status" value="1"/>
</dbReference>
<evidence type="ECO:0000313" key="2">
    <source>
        <dbReference type="Proteomes" id="UP000260780"/>
    </source>
</evidence>
<dbReference type="GO" id="GO:0016740">
    <property type="term" value="F:transferase activity"/>
    <property type="evidence" value="ECO:0007669"/>
    <property type="project" value="UniProtKB-KW"/>
</dbReference>
<accession>A0A3E4VWW9</accession>
<dbReference type="Gene3D" id="3.40.630.30">
    <property type="match status" value="1"/>
</dbReference>
<dbReference type="InterPro" id="IPR016181">
    <property type="entry name" value="Acyl_CoA_acyltransferase"/>
</dbReference>
<comment type="caution">
    <text evidence="1">The sequence shown here is derived from an EMBL/GenBank/DDBJ whole genome shotgun (WGS) entry which is preliminary data.</text>
</comment>